<dbReference type="PANTHER" id="PTHR22916:SF3">
    <property type="entry name" value="UDP-GLCNAC:BETAGAL BETA-1,3-N-ACETYLGLUCOSAMINYLTRANSFERASE-LIKE PROTEIN 1"/>
    <property type="match status" value="1"/>
</dbReference>
<organism evidence="2 3">
    <name type="scientific">Rhodocytophaga aerolata</name>
    <dbReference type="NCBI Taxonomy" id="455078"/>
    <lineage>
        <taxon>Bacteria</taxon>
        <taxon>Pseudomonadati</taxon>
        <taxon>Bacteroidota</taxon>
        <taxon>Cytophagia</taxon>
        <taxon>Cytophagales</taxon>
        <taxon>Rhodocytophagaceae</taxon>
        <taxon>Rhodocytophaga</taxon>
    </lineage>
</organism>
<proteinExistence type="predicted"/>
<name>A0ABT8RC93_9BACT</name>
<dbReference type="RefSeq" id="WP_302039639.1">
    <property type="nucleotide sequence ID" value="NZ_JAUKPO010000014.1"/>
</dbReference>
<dbReference type="EC" id="2.4.-.-" evidence="2"/>
<evidence type="ECO:0000259" key="1">
    <source>
        <dbReference type="Pfam" id="PF00535"/>
    </source>
</evidence>
<accession>A0ABT8RC93</accession>
<dbReference type="Proteomes" id="UP001168528">
    <property type="component" value="Unassembled WGS sequence"/>
</dbReference>
<feature type="domain" description="Glycosyltransferase 2-like" evidence="1">
    <location>
        <begin position="8"/>
        <end position="179"/>
    </location>
</feature>
<keyword evidence="2" id="KW-0328">Glycosyltransferase</keyword>
<dbReference type="Gene3D" id="3.90.550.10">
    <property type="entry name" value="Spore Coat Polysaccharide Biosynthesis Protein SpsA, Chain A"/>
    <property type="match status" value="1"/>
</dbReference>
<evidence type="ECO:0000313" key="3">
    <source>
        <dbReference type="Proteomes" id="UP001168528"/>
    </source>
</evidence>
<sequence>MYVSPLVSIVVPCFNYGHYILETLTSVLEQSFPHWECIIVDDGSTDNTRDVVVKFVEKDERFRYIYQPNKGMSGARNTAFKMAKGSYIQLLDADDLLEFDKLNVQVNFLHNNPDVDIVYSDVRFFTDKDKNTLLLNYPGMDGIIPMPRISGRGATIVKAFLRGTIKINTALFRKSILNKIGYMDEKLTIAAEDWNFWLTAAIYKLKFFYLDIPDTCALVRAHSESVSMPDSKKLLKTRPSTEAMLESIYETYSSLELLKKLDSKVVSEIFGNKALNEISAGDIKKGLYYLYLNILWGYRKLYYLHHGIYHLKERLIKNIII</sequence>
<keyword evidence="3" id="KW-1185">Reference proteome</keyword>
<keyword evidence="2" id="KW-0808">Transferase</keyword>
<dbReference type="InterPro" id="IPR001173">
    <property type="entry name" value="Glyco_trans_2-like"/>
</dbReference>
<reference evidence="2" key="1">
    <citation type="submission" date="2023-07" db="EMBL/GenBank/DDBJ databases">
        <title>The genome sequence of Rhodocytophaga aerolata KACC 12507.</title>
        <authorList>
            <person name="Zhang X."/>
        </authorList>
    </citation>
    <scope>NUCLEOTIDE SEQUENCE</scope>
    <source>
        <strain evidence="2">KACC 12507</strain>
    </source>
</reference>
<dbReference type="GO" id="GO:0016757">
    <property type="term" value="F:glycosyltransferase activity"/>
    <property type="evidence" value="ECO:0007669"/>
    <property type="project" value="UniProtKB-KW"/>
</dbReference>
<dbReference type="Pfam" id="PF00535">
    <property type="entry name" value="Glycos_transf_2"/>
    <property type="match status" value="1"/>
</dbReference>
<dbReference type="EMBL" id="JAUKPO010000014">
    <property type="protein sequence ID" value="MDO1448838.1"/>
    <property type="molecule type" value="Genomic_DNA"/>
</dbReference>
<comment type="caution">
    <text evidence="2">The sequence shown here is derived from an EMBL/GenBank/DDBJ whole genome shotgun (WGS) entry which is preliminary data.</text>
</comment>
<protein>
    <submittedName>
        <fullName evidence="2">Glycosyltransferase</fullName>
        <ecNumber evidence="2">2.4.-.-</ecNumber>
    </submittedName>
</protein>
<dbReference type="PANTHER" id="PTHR22916">
    <property type="entry name" value="GLYCOSYLTRANSFERASE"/>
    <property type="match status" value="1"/>
</dbReference>
<dbReference type="InterPro" id="IPR029044">
    <property type="entry name" value="Nucleotide-diphossugar_trans"/>
</dbReference>
<gene>
    <name evidence="2" type="ORF">Q0590_21350</name>
</gene>
<evidence type="ECO:0000313" key="2">
    <source>
        <dbReference type="EMBL" id="MDO1448838.1"/>
    </source>
</evidence>
<dbReference type="SUPFAM" id="SSF53448">
    <property type="entry name" value="Nucleotide-diphospho-sugar transferases"/>
    <property type="match status" value="1"/>
</dbReference>